<accession>A0A699JLI8</accession>
<protein>
    <recommendedName>
        <fullName evidence="2">CCHC-type domain-containing protein</fullName>
    </recommendedName>
</protein>
<dbReference type="AlphaFoldDB" id="A0A699JLI8"/>
<gene>
    <name evidence="1" type="ORF">Tci_616441</name>
</gene>
<dbReference type="Gene3D" id="4.10.60.10">
    <property type="entry name" value="Zinc finger, CCHC-type"/>
    <property type="match status" value="1"/>
</dbReference>
<organism evidence="1">
    <name type="scientific">Tanacetum cinerariifolium</name>
    <name type="common">Dalmatian daisy</name>
    <name type="synonym">Chrysanthemum cinerariifolium</name>
    <dbReference type="NCBI Taxonomy" id="118510"/>
    <lineage>
        <taxon>Eukaryota</taxon>
        <taxon>Viridiplantae</taxon>
        <taxon>Streptophyta</taxon>
        <taxon>Embryophyta</taxon>
        <taxon>Tracheophyta</taxon>
        <taxon>Spermatophyta</taxon>
        <taxon>Magnoliopsida</taxon>
        <taxon>eudicotyledons</taxon>
        <taxon>Gunneridae</taxon>
        <taxon>Pentapetalae</taxon>
        <taxon>asterids</taxon>
        <taxon>campanulids</taxon>
        <taxon>Asterales</taxon>
        <taxon>Asteraceae</taxon>
        <taxon>Asteroideae</taxon>
        <taxon>Anthemideae</taxon>
        <taxon>Anthemidinae</taxon>
        <taxon>Tanacetum</taxon>
    </lineage>
</organism>
<feature type="non-terminal residue" evidence="1">
    <location>
        <position position="1"/>
    </location>
</feature>
<name>A0A699JLI8_TANCI</name>
<evidence type="ECO:0008006" key="2">
    <source>
        <dbReference type="Google" id="ProtNLM"/>
    </source>
</evidence>
<dbReference type="EMBL" id="BKCJ010425197">
    <property type="protein sequence ID" value="GFA44469.1"/>
    <property type="molecule type" value="Genomic_DNA"/>
</dbReference>
<evidence type="ECO:0000313" key="1">
    <source>
        <dbReference type="EMBL" id="GFA44469.1"/>
    </source>
</evidence>
<comment type="caution">
    <text evidence="1">The sequence shown here is derived from an EMBL/GenBank/DDBJ whole genome shotgun (WGS) entry which is preliminary data.</text>
</comment>
<reference evidence="1" key="1">
    <citation type="journal article" date="2019" name="Sci. Rep.">
        <title>Draft genome of Tanacetum cinerariifolium, the natural source of mosquito coil.</title>
        <authorList>
            <person name="Yamashiro T."/>
            <person name="Shiraishi A."/>
            <person name="Satake H."/>
            <person name="Nakayama K."/>
        </authorList>
    </citation>
    <scope>NUCLEOTIDE SEQUENCE</scope>
</reference>
<proteinExistence type="predicted"/>
<sequence>NKKQRNCYNHKGNYADGQAKVVKYYSCLGEGHMAKQCTQPKRPRNSTWFKKKMVLAKAQEAAFHTNNLDAYDSDCNDISSAKAILMANLSSCDSDVLSGVPYSDT</sequence>